<evidence type="ECO:0000313" key="4">
    <source>
        <dbReference type="Proteomes" id="UP000177629"/>
    </source>
</evidence>
<reference evidence="3 4" key="1">
    <citation type="journal article" date="2016" name="Nat. Commun.">
        <title>Thousands of microbial genomes shed light on interconnected biogeochemical processes in an aquifer system.</title>
        <authorList>
            <person name="Anantharaman K."/>
            <person name="Brown C.T."/>
            <person name="Hug L.A."/>
            <person name="Sharon I."/>
            <person name="Castelle C.J."/>
            <person name="Probst A.J."/>
            <person name="Thomas B.C."/>
            <person name="Singh A."/>
            <person name="Wilkins M.J."/>
            <person name="Karaoz U."/>
            <person name="Brodie E.L."/>
            <person name="Williams K.H."/>
            <person name="Hubbard S.S."/>
            <person name="Banfield J.F."/>
        </authorList>
    </citation>
    <scope>NUCLEOTIDE SEQUENCE [LARGE SCALE GENOMIC DNA]</scope>
</reference>
<comment type="caution">
    <text evidence="3">The sequence shown here is derived from an EMBL/GenBank/DDBJ whole genome shotgun (WGS) entry which is preliminary data.</text>
</comment>
<dbReference type="InterPro" id="IPR051610">
    <property type="entry name" value="GPI/OXD"/>
</dbReference>
<keyword evidence="1" id="KW-0479">Metal-binding</keyword>
<gene>
    <name evidence="3" type="ORF">A2806_00125</name>
</gene>
<evidence type="ECO:0000313" key="3">
    <source>
        <dbReference type="EMBL" id="OHA48561.1"/>
    </source>
</evidence>
<organism evidence="3 4">
    <name type="scientific">Candidatus Terrybacteria bacterium RIFCSPHIGHO2_01_FULL_48_17</name>
    <dbReference type="NCBI Taxonomy" id="1802362"/>
    <lineage>
        <taxon>Bacteria</taxon>
        <taxon>Candidatus Terryibacteriota</taxon>
    </lineage>
</organism>
<dbReference type="InterPro" id="IPR011051">
    <property type="entry name" value="RmlC_Cupin_sf"/>
</dbReference>
<dbReference type="EMBL" id="MHSS01000005">
    <property type="protein sequence ID" value="OHA48561.1"/>
    <property type="molecule type" value="Genomic_DNA"/>
</dbReference>
<dbReference type="GO" id="GO:0046872">
    <property type="term" value="F:metal ion binding"/>
    <property type="evidence" value="ECO:0007669"/>
    <property type="project" value="UniProtKB-KW"/>
</dbReference>
<dbReference type="InterPro" id="IPR013096">
    <property type="entry name" value="Cupin_2"/>
</dbReference>
<evidence type="ECO:0000256" key="1">
    <source>
        <dbReference type="ARBA" id="ARBA00022723"/>
    </source>
</evidence>
<dbReference type="PANTHER" id="PTHR35848">
    <property type="entry name" value="OXALATE-BINDING PROTEIN"/>
    <property type="match status" value="1"/>
</dbReference>
<dbReference type="STRING" id="1802362.A2806_00125"/>
<dbReference type="Proteomes" id="UP000177629">
    <property type="component" value="Unassembled WGS sequence"/>
</dbReference>
<accession>A0A1G2PLP3</accession>
<sequence>MLRNKSSGYLEHLVFALPPFNPNDVYLRDQKLSPGKTYPLSLPEAEDCFDGAKILSYAFSRPDLSIAYGWVMNDPARRKQPHRHKKSTEFVYVVEGKGFIEIDRVRHPLESGDWIRIDPETEHGLFNEAPEDLVVVCICSPAFQMEDVRHR</sequence>
<dbReference type="PANTHER" id="PTHR35848:SF6">
    <property type="entry name" value="CUPIN TYPE-2 DOMAIN-CONTAINING PROTEIN"/>
    <property type="match status" value="1"/>
</dbReference>
<protein>
    <recommendedName>
        <fullName evidence="2">Cupin type-2 domain-containing protein</fullName>
    </recommendedName>
</protein>
<evidence type="ECO:0000259" key="2">
    <source>
        <dbReference type="Pfam" id="PF07883"/>
    </source>
</evidence>
<dbReference type="AlphaFoldDB" id="A0A1G2PLP3"/>
<proteinExistence type="predicted"/>
<dbReference type="Gene3D" id="2.60.120.10">
    <property type="entry name" value="Jelly Rolls"/>
    <property type="match status" value="1"/>
</dbReference>
<feature type="domain" description="Cupin type-2" evidence="2">
    <location>
        <begin position="75"/>
        <end position="139"/>
    </location>
</feature>
<dbReference type="Pfam" id="PF07883">
    <property type="entry name" value="Cupin_2"/>
    <property type="match status" value="1"/>
</dbReference>
<dbReference type="SUPFAM" id="SSF51182">
    <property type="entry name" value="RmlC-like cupins"/>
    <property type="match status" value="1"/>
</dbReference>
<name>A0A1G2PLP3_9BACT</name>
<dbReference type="InterPro" id="IPR014710">
    <property type="entry name" value="RmlC-like_jellyroll"/>
</dbReference>